<organism evidence="3 4">
    <name type="scientific">Fulvivirga sediminis</name>
    <dbReference type="NCBI Taxonomy" id="2803949"/>
    <lineage>
        <taxon>Bacteria</taxon>
        <taxon>Pseudomonadati</taxon>
        <taxon>Bacteroidota</taxon>
        <taxon>Cytophagia</taxon>
        <taxon>Cytophagales</taxon>
        <taxon>Fulvivirgaceae</taxon>
        <taxon>Fulvivirga</taxon>
    </lineage>
</organism>
<feature type="transmembrane region" description="Helical" evidence="1">
    <location>
        <begin position="38"/>
        <end position="64"/>
    </location>
</feature>
<feature type="transmembrane region" description="Helical" evidence="1">
    <location>
        <begin position="76"/>
        <end position="103"/>
    </location>
</feature>
<feature type="transmembrane region" description="Helical" evidence="1">
    <location>
        <begin position="9"/>
        <end position="32"/>
    </location>
</feature>
<keyword evidence="1" id="KW-1133">Transmembrane helix</keyword>
<feature type="transmembrane region" description="Helical" evidence="1">
    <location>
        <begin position="115"/>
        <end position="134"/>
    </location>
</feature>
<proteinExistence type="predicted"/>
<evidence type="ECO:0000313" key="4">
    <source>
        <dbReference type="Proteomes" id="UP000659388"/>
    </source>
</evidence>
<keyword evidence="4" id="KW-1185">Reference proteome</keyword>
<sequence length="360" mass="42215">MSTISRKRAILTIIIHCIFWALVFIFYVYYFGYHSSDLYYVLGFVSFLMPVTILSAYYINYYLIPRFLLVRRYLKFTLYAVYTFIITTYLVMVSIFLAFIFLADYYYDNMSPLSRNYLFIFVGVFLVIFLATALRQLHHAYQVQGRNGELQKLMLEADLKLKTQELQYLKSQVHPHFLFNMLNTLYGMALRKDDQSPATILRLSNLLDYILYRVNQPHVTLGKELEHLIDYVELEKLRAGDRISVEIKADTADHSFVMAPLLLIPFVENSFKHGSYLDGNLEINVEVETNEDGLLFNIKNSSKARSQNHKEGIGIMNIKRRLELIYPQNHNLEIRQLADWFEVNLAIGRLDVNRTVEEIS</sequence>
<gene>
    <name evidence="3" type="ORF">JL102_18020</name>
</gene>
<dbReference type="Pfam" id="PF06580">
    <property type="entry name" value="His_kinase"/>
    <property type="match status" value="1"/>
</dbReference>
<protein>
    <submittedName>
        <fullName evidence="3">Histidine kinase</fullName>
    </submittedName>
</protein>
<dbReference type="EMBL" id="JAESIY010000010">
    <property type="protein sequence ID" value="MBL3658053.1"/>
    <property type="molecule type" value="Genomic_DNA"/>
</dbReference>
<dbReference type="InterPro" id="IPR010559">
    <property type="entry name" value="Sig_transdc_His_kin_internal"/>
</dbReference>
<reference evidence="3" key="1">
    <citation type="submission" date="2021-01" db="EMBL/GenBank/DDBJ databases">
        <title>Fulvivirga kasyanovii gen. nov., sp nov., a novel member of the phylum Bacteroidetes isolated from seawater in a mussel farm.</title>
        <authorList>
            <person name="Zhao L.-H."/>
            <person name="Wang Z.-J."/>
        </authorList>
    </citation>
    <scope>NUCLEOTIDE SEQUENCE</scope>
    <source>
        <strain evidence="3">2943</strain>
    </source>
</reference>
<dbReference type="AlphaFoldDB" id="A0A937FCS8"/>
<dbReference type="InterPro" id="IPR050640">
    <property type="entry name" value="Bact_2-comp_sensor_kinase"/>
</dbReference>
<keyword evidence="1" id="KW-0472">Membrane</keyword>
<keyword evidence="3" id="KW-0418">Kinase</keyword>
<evidence type="ECO:0000256" key="1">
    <source>
        <dbReference type="SAM" id="Phobius"/>
    </source>
</evidence>
<name>A0A937FCS8_9BACT</name>
<keyword evidence="3" id="KW-0808">Transferase</keyword>
<dbReference type="GO" id="GO:0000155">
    <property type="term" value="F:phosphorelay sensor kinase activity"/>
    <property type="evidence" value="ECO:0007669"/>
    <property type="project" value="InterPro"/>
</dbReference>
<evidence type="ECO:0000259" key="2">
    <source>
        <dbReference type="Pfam" id="PF06580"/>
    </source>
</evidence>
<dbReference type="InterPro" id="IPR036890">
    <property type="entry name" value="HATPase_C_sf"/>
</dbReference>
<evidence type="ECO:0000313" key="3">
    <source>
        <dbReference type="EMBL" id="MBL3658053.1"/>
    </source>
</evidence>
<keyword evidence="1" id="KW-0812">Transmembrane</keyword>
<feature type="domain" description="Signal transduction histidine kinase internal region" evidence="2">
    <location>
        <begin position="165"/>
        <end position="243"/>
    </location>
</feature>
<dbReference type="PANTHER" id="PTHR34220">
    <property type="entry name" value="SENSOR HISTIDINE KINASE YPDA"/>
    <property type="match status" value="1"/>
</dbReference>
<accession>A0A937FCS8</accession>
<dbReference type="Gene3D" id="3.30.565.10">
    <property type="entry name" value="Histidine kinase-like ATPase, C-terminal domain"/>
    <property type="match status" value="1"/>
</dbReference>
<dbReference type="RefSeq" id="WP_202245845.1">
    <property type="nucleotide sequence ID" value="NZ_JAESIY010000010.1"/>
</dbReference>
<dbReference type="Proteomes" id="UP000659388">
    <property type="component" value="Unassembled WGS sequence"/>
</dbReference>
<comment type="caution">
    <text evidence="3">The sequence shown here is derived from an EMBL/GenBank/DDBJ whole genome shotgun (WGS) entry which is preliminary data.</text>
</comment>
<dbReference type="GO" id="GO:0016020">
    <property type="term" value="C:membrane"/>
    <property type="evidence" value="ECO:0007669"/>
    <property type="project" value="InterPro"/>
</dbReference>
<dbReference type="PANTHER" id="PTHR34220:SF7">
    <property type="entry name" value="SENSOR HISTIDINE KINASE YPDA"/>
    <property type="match status" value="1"/>
</dbReference>